<dbReference type="PANTHER" id="PTHR12521:SF0">
    <property type="entry name" value="ADP-RIBOSE GLYCOHYDROLASE OARD1"/>
    <property type="match status" value="1"/>
</dbReference>
<protein>
    <submittedName>
        <fullName evidence="2">Uncharacterized protein tk.4</fullName>
    </submittedName>
</protein>
<evidence type="ECO:0000313" key="3">
    <source>
        <dbReference type="Proteomes" id="UP000000330"/>
    </source>
</evidence>
<sequence length="245" mass="27127">MITQYVKGDLLDAFRERKFDAIVHGCNCFHTMGAGIAAAIAKQFPVAYDADKLTQYGRDKRGGYTLAETPYGKIVNGYTQFNPGRADPKYLYTAIRALFTKLDLILPSIIVGRPEVGIPKIGAGIAGGDWAVIEQIINEVTPNLDIIVYQLDDLPEGKPLKPIHPLIGVMVRHITDDKGLELFQGYPISEIVQGPSGSMQLWVNVIRHSPQPPRPVDQLLFAWADDEESETEWLPIAQFAGKLEL</sequence>
<keyword evidence="3" id="KW-1185">Reference proteome</keyword>
<dbReference type="PANTHER" id="PTHR12521">
    <property type="entry name" value="PROTEIN C6ORF130"/>
    <property type="match status" value="1"/>
</dbReference>
<dbReference type="GeneID" id="10323068"/>
<organism evidence="2 3">
    <name type="scientific">Acinetobacter phage 133</name>
    <dbReference type="NCBI Taxonomy" id="2919552"/>
    <lineage>
        <taxon>Viruses</taxon>
        <taxon>Duplodnaviria</taxon>
        <taxon>Heunggongvirae</taxon>
        <taxon>Uroviricota</taxon>
        <taxon>Caudoviricetes</taxon>
        <taxon>Pantevenvirales</taxon>
        <taxon>Straboviridae</taxon>
        <taxon>Tevenvirinae</taxon>
        <taxon>Centumtrigintavirus</taxon>
        <taxon>Centumtrigintavirus cv133</taxon>
        <taxon>Acinetobacter virus 133</taxon>
    </lineage>
</organism>
<accession>Q6J2P1</accession>
<dbReference type="GO" id="GO:0140291">
    <property type="term" value="P:peptidyl-glutamate ADP-deribosylation"/>
    <property type="evidence" value="ECO:0007669"/>
    <property type="project" value="TreeGrafter"/>
</dbReference>
<dbReference type="EMBL" id="HM114315">
    <property type="protein sequence ID" value="AAT38492.1"/>
    <property type="molecule type" value="Genomic_DNA"/>
</dbReference>
<dbReference type="InterPro" id="IPR043472">
    <property type="entry name" value="Macro_dom-like"/>
</dbReference>
<name>Q6J2P1_9CAUD</name>
<dbReference type="KEGG" id="vg:10323068"/>
<gene>
    <name evidence="2" type="primary">tk.4</name>
    <name evidence="2" type="ORF">Acj133p081</name>
</gene>
<dbReference type="InterPro" id="IPR002589">
    <property type="entry name" value="Macro_dom"/>
</dbReference>
<feature type="domain" description="Macro" evidence="1">
    <location>
        <begin position="1"/>
        <end position="155"/>
    </location>
</feature>
<evidence type="ECO:0000259" key="1">
    <source>
        <dbReference type="PROSITE" id="PS51154"/>
    </source>
</evidence>
<dbReference type="Gene3D" id="3.40.220.10">
    <property type="entry name" value="Leucine Aminopeptidase, subunit E, domain 1"/>
    <property type="match status" value="1"/>
</dbReference>
<dbReference type="RefSeq" id="YP_004300662.1">
    <property type="nucleotide sequence ID" value="NC_015250.1"/>
</dbReference>
<dbReference type="Proteomes" id="UP000000330">
    <property type="component" value="Segment"/>
</dbReference>
<proteinExistence type="predicted"/>
<dbReference type="SMART" id="SM00506">
    <property type="entry name" value="A1pp"/>
    <property type="match status" value="1"/>
</dbReference>
<dbReference type="InterPro" id="IPR050892">
    <property type="entry name" value="ADP-ribose_metab_enzymes"/>
</dbReference>
<evidence type="ECO:0000313" key="2">
    <source>
        <dbReference type="EMBL" id="AAT38492.1"/>
    </source>
</evidence>
<dbReference type="SUPFAM" id="SSF52949">
    <property type="entry name" value="Macro domain-like"/>
    <property type="match status" value="1"/>
</dbReference>
<dbReference type="PROSITE" id="PS51154">
    <property type="entry name" value="MACRO"/>
    <property type="match status" value="1"/>
</dbReference>
<reference evidence="2 3" key="1">
    <citation type="journal article" date="2010" name="Virol. J.">
        <title>Genomes of the T4-related bacteriophages as windows on microbial genome evolution.</title>
        <authorList>
            <person name="Petrov V.M."/>
            <person name="Ratnayaka S."/>
            <person name="Nolan J.M."/>
            <person name="Miller E.S."/>
            <person name="Karam J.D."/>
        </authorList>
    </citation>
    <scope>NUCLEOTIDE SEQUENCE [LARGE SCALE GENOMIC DNA]</scope>
    <source>
        <strain evidence="2">Acj133</strain>
    </source>
</reference>